<dbReference type="Proteomes" id="UP000324800">
    <property type="component" value="Unassembled WGS sequence"/>
</dbReference>
<evidence type="ECO:0000313" key="2">
    <source>
        <dbReference type="Proteomes" id="UP000324800"/>
    </source>
</evidence>
<name>A0A5J4TDI7_9EUKA</name>
<comment type="caution">
    <text evidence="1">The sequence shown here is derived from an EMBL/GenBank/DDBJ whole genome shotgun (WGS) entry which is preliminary data.</text>
</comment>
<organism evidence="1 2">
    <name type="scientific">Streblomastix strix</name>
    <dbReference type="NCBI Taxonomy" id="222440"/>
    <lineage>
        <taxon>Eukaryota</taxon>
        <taxon>Metamonada</taxon>
        <taxon>Preaxostyla</taxon>
        <taxon>Oxymonadida</taxon>
        <taxon>Streblomastigidae</taxon>
        <taxon>Streblomastix</taxon>
    </lineage>
</organism>
<evidence type="ECO:0000313" key="1">
    <source>
        <dbReference type="EMBL" id="KAA6355823.1"/>
    </source>
</evidence>
<reference evidence="1 2" key="1">
    <citation type="submission" date="2019-03" db="EMBL/GenBank/DDBJ databases">
        <title>Single cell metagenomics reveals metabolic interactions within the superorganism composed of flagellate Streblomastix strix and complex community of Bacteroidetes bacteria on its surface.</title>
        <authorList>
            <person name="Treitli S.C."/>
            <person name="Kolisko M."/>
            <person name="Husnik F."/>
            <person name="Keeling P."/>
            <person name="Hampl V."/>
        </authorList>
    </citation>
    <scope>NUCLEOTIDE SEQUENCE [LARGE SCALE GENOMIC DNA]</scope>
    <source>
        <strain evidence="1">ST1C</strain>
    </source>
</reference>
<dbReference type="AlphaFoldDB" id="A0A5J4TDI7"/>
<accession>A0A5J4TDI7</accession>
<gene>
    <name evidence="1" type="ORF">EZS28_048651</name>
</gene>
<protein>
    <submittedName>
        <fullName evidence="1">Uncharacterized protein</fullName>
    </submittedName>
</protein>
<proteinExistence type="predicted"/>
<sequence length="123" mass="14099">MDQLMKILLLRIVQMEVLSLIEVRHFYVMINEIDSELEQFGESSFYLLSIISIKDSFAIDSNCIEAEDNIGNPNKLIPFDPIVMKRRESFGKKIPFVIEKGVVDFANKVILLQNSEGDGIYLL</sequence>
<dbReference type="EMBL" id="SNRW01033993">
    <property type="protein sequence ID" value="KAA6355823.1"/>
    <property type="molecule type" value="Genomic_DNA"/>
</dbReference>